<dbReference type="Gene3D" id="3.40.50.12230">
    <property type="match status" value="1"/>
</dbReference>
<gene>
    <name evidence="2" type="ORF">JEQ47_10020</name>
</gene>
<comment type="caution">
    <text evidence="2">The sequence shown here is derived from an EMBL/GenBank/DDBJ whole genome shotgun (WGS) entry which is preliminary data.</text>
</comment>
<feature type="domain" description="Formyl transferase N-terminal" evidence="1">
    <location>
        <begin position="28"/>
        <end position="139"/>
    </location>
</feature>
<dbReference type="GO" id="GO:0005829">
    <property type="term" value="C:cytosol"/>
    <property type="evidence" value="ECO:0007669"/>
    <property type="project" value="TreeGrafter"/>
</dbReference>
<dbReference type="AlphaFoldDB" id="A0A934MLD6"/>
<dbReference type="SUPFAM" id="SSF53328">
    <property type="entry name" value="Formyltransferase"/>
    <property type="match status" value="1"/>
</dbReference>
<dbReference type="GO" id="GO:0004479">
    <property type="term" value="F:methionyl-tRNA formyltransferase activity"/>
    <property type="evidence" value="ECO:0007669"/>
    <property type="project" value="TreeGrafter"/>
</dbReference>
<proteinExistence type="predicted"/>
<protein>
    <submittedName>
        <fullName evidence="2">UDP-glucuronic acid dehydrogenase</fullName>
    </submittedName>
</protein>
<dbReference type="RefSeq" id="WP_198876260.1">
    <property type="nucleotide sequence ID" value="NZ_JAEKMH010000002.1"/>
</dbReference>
<dbReference type="EMBL" id="JAEKMH010000002">
    <property type="protein sequence ID" value="MBJ3785055.1"/>
    <property type="molecule type" value="Genomic_DNA"/>
</dbReference>
<sequence>MKITVLCSSSQHPIFPRLAAWQNAMADQHEVELVNRRADLSGGDLLLLISASEIIASDDRAKYRKSLVIHASDLPQGRGWSPHIWQILEGRTRIVVTLLEAQDRVDSGDIWHQVHCDIPDYALFDEINDSIFDAELELMDFAVDNFETVVPRAQDTSIEPSYYPRRTPSDSQIDPHRTIAEQFDLLRVTDPIRFPAFFEYRNHTYKIQIVRDDDEHN</sequence>
<evidence type="ECO:0000313" key="3">
    <source>
        <dbReference type="Proteomes" id="UP000602124"/>
    </source>
</evidence>
<reference evidence="2" key="1">
    <citation type="submission" date="2020-12" db="EMBL/GenBank/DDBJ databases">
        <title>Devosia sp. MSA67 isolated from Mo River.</title>
        <authorList>
            <person name="Ma F."/>
            <person name="Zi Z."/>
        </authorList>
    </citation>
    <scope>NUCLEOTIDE SEQUENCE</scope>
    <source>
        <strain evidence="2">MSA67</strain>
    </source>
</reference>
<dbReference type="PANTHER" id="PTHR11138:SF5">
    <property type="entry name" value="METHIONYL-TRNA FORMYLTRANSFERASE, MITOCHONDRIAL"/>
    <property type="match status" value="1"/>
</dbReference>
<dbReference type="PANTHER" id="PTHR11138">
    <property type="entry name" value="METHIONYL-TRNA FORMYLTRANSFERASE"/>
    <property type="match status" value="1"/>
</dbReference>
<dbReference type="Pfam" id="PF00551">
    <property type="entry name" value="Formyl_trans_N"/>
    <property type="match status" value="1"/>
</dbReference>
<dbReference type="Proteomes" id="UP000602124">
    <property type="component" value="Unassembled WGS sequence"/>
</dbReference>
<accession>A0A934MLD6</accession>
<name>A0A934MLD6_9HYPH</name>
<dbReference type="InterPro" id="IPR002376">
    <property type="entry name" value="Formyl_transf_N"/>
</dbReference>
<evidence type="ECO:0000313" key="2">
    <source>
        <dbReference type="EMBL" id="MBJ3785055.1"/>
    </source>
</evidence>
<keyword evidence="3" id="KW-1185">Reference proteome</keyword>
<organism evidence="2 3">
    <name type="scientific">Devosia sediminis</name>
    <dbReference type="NCBI Taxonomy" id="2798801"/>
    <lineage>
        <taxon>Bacteria</taxon>
        <taxon>Pseudomonadati</taxon>
        <taxon>Pseudomonadota</taxon>
        <taxon>Alphaproteobacteria</taxon>
        <taxon>Hyphomicrobiales</taxon>
        <taxon>Devosiaceae</taxon>
        <taxon>Devosia</taxon>
    </lineage>
</organism>
<dbReference type="InterPro" id="IPR036477">
    <property type="entry name" value="Formyl_transf_N_sf"/>
</dbReference>
<evidence type="ECO:0000259" key="1">
    <source>
        <dbReference type="Pfam" id="PF00551"/>
    </source>
</evidence>